<keyword evidence="1" id="KW-0812">Transmembrane</keyword>
<evidence type="ECO:0000256" key="1">
    <source>
        <dbReference type="SAM" id="Phobius"/>
    </source>
</evidence>
<accession>A0A1F5EA55</accession>
<proteinExistence type="predicted"/>
<dbReference type="AlphaFoldDB" id="A0A1F5EA55"/>
<feature type="transmembrane region" description="Helical" evidence="1">
    <location>
        <begin position="25"/>
        <end position="43"/>
    </location>
</feature>
<evidence type="ECO:0000313" key="2">
    <source>
        <dbReference type="EMBL" id="OGD64297.1"/>
    </source>
</evidence>
<sequence>MESKGEFMELNGIENHEHASTSLKALLLVFALVLVGVLGYLVWQQNTAPEEVDNSTQSTASVLTYTNTTHGYTMKLNSTWTGYKTSTWSDPDQPTIKNVEFFVPCAASDNCTSDGTTRTIAGYTTVMVVGAYPTKIWNAFQNDEGPTPTRLAANDTYVFGYSHAQAFPVSWETKAVNLKIDTVAATFKLTN</sequence>
<evidence type="ECO:0000313" key="3">
    <source>
        <dbReference type="Proteomes" id="UP000177481"/>
    </source>
</evidence>
<gene>
    <name evidence="2" type="ORF">A3A71_03970</name>
</gene>
<organism evidence="2 3">
    <name type="scientific">Candidatus Berkelbacteria bacterium RIFCSPLOWO2_01_FULL_50_28</name>
    <dbReference type="NCBI Taxonomy" id="1797471"/>
    <lineage>
        <taxon>Bacteria</taxon>
        <taxon>Candidatus Berkelbacteria</taxon>
    </lineage>
</organism>
<dbReference type="EMBL" id="MEZX01000003">
    <property type="protein sequence ID" value="OGD64297.1"/>
    <property type="molecule type" value="Genomic_DNA"/>
</dbReference>
<dbReference type="Proteomes" id="UP000177481">
    <property type="component" value="Unassembled WGS sequence"/>
</dbReference>
<dbReference type="STRING" id="1797471.A3A71_03970"/>
<keyword evidence="1" id="KW-0472">Membrane</keyword>
<name>A0A1F5EA55_9BACT</name>
<protein>
    <submittedName>
        <fullName evidence="2">Uncharacterized protein</fullName>
    </submittedName>
</protein>
<keyword evidence="1" id="KW-1133">Transmembrane helix</keyword>
<reference evidence="2 3" key="1">
    <citation type="journal article" date="2016" name="Nat. Commun.">
        <title>Thousands of microbial genomes shed light on interconnected biogeochemical processes in an aquifer system.</title>
        <authorList>
            <person name="Anantharaman K."/>
            <person name="Brown C.T."/>
            <person name="Hug L.A."/>
            <person name="Sharon I."/>
            <person name="Castelle C.J."/>
            <person name="Probst A.J."/>
            <person name="Thomas B.C."/>
            <person name="Singh A."/>
            <person name="Wilkins M.J."/>
            <person name="Karaoz U."/>
            <person name="Brodie E.L."/>
            <person name="Williams K.H."/>
            <person name="Hubbard S.S."/>
            <person name="Banfield J.F."/>
        </authorList>
    </citation>
    <scope>NUCLEOTIDE SEQUENCE [LARGE SCALE GENOMIC DNA]</scope>
</reference>
<comment type="caution">
    <text evidence="2">The sequence shown here is derived from an EMBL/GenBank/DDBJ whole genome shotgun (WGS) entry which is preliminary data.</text>
</comment>